<keyword evidence="19" id="KW-1185">Reference proteome</keyword>
<dbReference type="GO" id="GO:0015344">
    <property type="term" value="F:siderophore uptake transmembrane transporter activity"/>
    <property type="evidence" value="ECO:0007669"/>
    <property type="project" value="TreeGrafter"/>
</dbReference>
<dbReference type="InterPro" id="IPR039426">
    <property type="entry name" value="TonB-dep_rcpt-like"/>
</dbReference>
<evidence type="ECO:0000313" key="18">
    <source>
        <dbReference type="EMBL" id="GGF58303.1"/>
    </source>
</evidence>
<dbReference type="PANTHER" id="PTHR32552">
    <property type="entry name" value="FERRICHROME IRON RECEPTOR-RELATED"/>
    <property type="match status" value="1"/>
</dbReference>
<evidence type="ECO:0000256" key="9">
    <source>
        <dbReference type="ARBA" id="ARBA00023065"/>
    </source>
</evidence>
<evidence type="ECO:0000256" key="6">
    <source>
        <dbReference type="ARBA" id="ARBA00022692"/>
    </source>
</evidence>
<accession>A0A917BX73</accession>
<evidence type="ECO:0000256" key="10">
    <source>
        <dbReference type="ARBA" id="ARBA00023077"/>
    </source>
</evidence>
<organism evidence="18 19">
    <name type="scientific">Azorhizobium oxalatiphilum</name>
    <dbReference type="NCBI Taxonomy" id="980631"/>
    <lineage>
        <taxon>Bacteria</taxon>
        <taxon>Pseudomonadati</taxon>
        <taxon>Pseudomonadota</taxon>
        <taxon>Alphaproteobacteria</taxon>
        <taxon>Hyphomicrobiales</taxon>
        <taxon>Xanthobacteraceae</taxon>
        <taxon>Azorhizobium</taxon>
    </lineage>
</organism>
<reference evidence="18" key="2">
    <citation type="submission" date="2020-09" db="EMBL/GenBank/DDBJ databases">
        <authorList>
            <person name="Sun Q."/>
            <person name="Sedlacek I."/>
        </authorList>
    </citation>
    <scope>NUCLEOTIDE SEQUENCE</scope>
    <source>
        <strain evidence="18">CCM 7897</strain>
    </source>
</reference>
<keyword evidence="12 18" id="KW-0675">Receptor</keyword>
<keyword evidence="4 14" id="KW-1134">Transmembrane beta strand</keyword>
<dbReference type="PANTHER" id="PTHR32552:SF68">
    <property type="entry name" value="FERRICHROME OUTER MEMBRANE TRANSPORTER_PHAGE RECEPTOR"/>
    <property type="match status" value="1"/>
</dbReference>
<keyword evidence="9" id="KW-0406">Ion transport</keyword>
<dbReference type="InterPro" id="IPR036942">
    <property type="entry name" value="Beta-barrel_TonB_sf"/>
</dbReference>
<dbReference type="EMBL" id="BMCT01000002">
    <property type="protein sequence ID" value="GGF58303.1"/>
    <property type="molecule type" value="Genomic_DNA"/>
</dbReference>
<dbReference type="Gene3D" id="2.170.130.10">
    <property type="entry name" value="TonB-dependent receptor, plug domain"/>
    <property type="match status" value="1"/>
</dbReference>
<keyword evidence="7 16" id="KW-0732">Signal</keyword>
<evidence type="ECO:0000256" key="12">
    <source>
        <dbReference type="ARBA" id="ARBA00023170"/>
    </source>
</evidence>
<dbReference type="Gene3D" id="3.55.50.30">
    <property type="match status" value="1"/>
</dbReference>
<keyword evidence="11 14" id="KW-0472">Membrane</keyword>
<dbReference type="NCBIfam" id="TIGR01783">
    <property type="entry name" value="TonB-siderophor"/>
    <property type="match status" value="1"/>
</dbReference>
<keyword evidence="3 14" id="KW-0813">Transport</keyword>
<evidence type="ECO:0000256" key="11">
    <source>
        <dbReference type="ARBA" id="ARBA00023136"/>
    </source>
</evidence>
<comment type="caution">
    <text evidence="18">The sequence shown here is derived from an EMBL/GenBank/DDBJ whole genome shotgun (WGS) entry which is preliminary data.</text>
</comment>
<evidence type="ECO:0000256" key="5">
    <source>
        <dbReference type="ARBA" id="ARBA00022496"/>
    </source>
</evidence>
<name>A0A917BX73_9HYPH</name>
<evidence type="ECO:0000313" key="19">
    <source>
        <dbReference type="Proteomes" id="UP000606044"/>
    </source>
</evidence>
<evidence type="ECO:0000256" key="2">
    <source>
        <dbReference type="ARBA" id="ARBA00009810"/>
    </source>
</evidence>
<evidence type="ECO:0000256" key="16">
    <source>
        <dbReference type="SAM" id="SignalP"/>
    </source>
</evidence>
<keyword evidence="10 15" id="KW-0798">TonB box</keyword>
<evidence type="ECO:0000256" key="14">
    <source>
        <dbReference type="PROSITE-ProRule" id="PRU01360"/>
    </source>
</evidence>
<evidence type="ECO:0000259" key="17">
    <source>
        <dbReference type="SMART" id="SM00965"/>
    </source>
</evidence>
<dbReference type="AlphaFoldDB" id="A0A917BX73"/>
<feature type="signal peptide" evidence="16">
    <location>
        <begin position="1"/>
        <end position="41"/>
    </location>
</feature>
<keyword evidence="8" id="KW-0408">Iron</keyword>
<dbReference type="GO" id="GO:0009279">
    <property type="term" value="C:cell outer membrane"/>
    <property type="evidence" value="ECO:0007669"/>
    <property type="project" value="UniProtKB-SubCell"/>
</dbReference>
<dbReference type="InterPro" id="IPR000531">
    <property type="entry name" value="Beta-barrel_TonB"/>
</dbReference>
<dbReference type="PROSITE" id="PS52016">
    <property type="entry name" value="TONB_DEPENDENT_REC_3"/>
    <property type="match status" value="1"/>
</dbReference>
<evidence type="ECO:0000256" key="7">
    <source>
        <dbReference type="ARBA" id="ARBA00022729"/>
    </source>
</evidence>
<protein>
    <submittedName>
        <fullName evidence="18">Ferric siderophore receptor</fullName>
    </submittedName>
</protein>
<reference evidence="18" key="1">
    <citation type="journal article" date="2014" name="Int. J. Syst. Evol. Microbiol.">
        <title>Complete genome sequence of Corynebacterium casei LMG S-19264T (=DSM 44701T), isolated from a smear-ripened cheese.</title>
        <authorList>
            <consortium name="US DOE Joint Genome Institute (JGI-PGF)"/>
            <person name="Walter F."/>
            <person name="Albersmeier A."/>
            <person name="Kalinowski J."/>
            <person name="Ruckert C."/>
        </authorList>
    </citation>
    <scope>NUCLEOTIDE SEQUENCE</scope>
    <source>
        <strain evidence="18">CCM 7897</strain>
    </source>
</reference>
<evidence type="ECO:0000256" key="1">
    <source>
        <dbReference type="ARBA" id="ARBA00004571"/>
    </source>
</evidence>
<evidence type="ECO:0000256" key="3">
    <source>
        <dbReference type="ARBA" id="ARBA00022448"/>
    </source>
</evidence>
<dbReference type="InterPro" id="IPR010105">
    <property type="entry name" value="TonB_sidphr_rcpt"/>
</dbReference>
<dbReference type="Gene3D" id="2.40.170.20">
    <property type="entry name" value="TonB-dependent receptor, beta-barrel domain"/>
    <property type="match status" value="1"/>
</dbReference>
<dbReference type="InterPro" id="IPR037066">
    <property type="entry name" value="Plug_dom_sf"/>
</dbReference>
<feature type="chain" id="PRO_5037800868" evidence="16">
    <location>
        <begin position="42"/>
        <end position="814"/>
    </location>
</feature>
<keyword evidence="6 14" id="KW-0812">Transmembrane</keyword>
<dbReference type="Pfam" id="PF07715">
    <property type="entry name" value="Plug"/>
    <property type="match status" value="1"/>
</dbReference>
<dbReference type="CDD" id="cd01347">
    <property type="entry name" value="ligand_gated_channel"/>
    <property type="match status" value="1"/>
</dbReference>
<evidence type="ECO:0000256" key="4">
    <source>
        <dbReference type="ARBA" id="ARBA00022452"/>
    </source>
</evidence>
<keyword evidence="13 14" id="KW-0998">Cell outer membrane</keyword>
<evidence type="ECO:0000256" key="13">
    <source>
        <dbReference type="ARBA" id="ARBA00023237"/>
    </source>
</evidence>
<evidence type="ECO:0000256" key="8">
    <source>
        <dbReference type="ARBA" id="ARBA00023004"/>
    </source>
</evidence>
<comment type="subcellular location">
    <subcellularLocation>
        <location evidence="1 14">Cell outer membrane</location>
        <topology evidence="1 14">Multi-pass membrane protein</topology>
    </subcellularLocation>
</comment>
<comment type="similarity">
    <text evidence="2 14 15">Belongs to the TonB-dependent receptor family.</text>
</comment>
<dbReference type="RefSeq" id="WP_188577533.1">
    <property type="nucleotide sequence ID" value="NZ_BMCT01000002.1"/>
</dbReference>
<dbReference type="InterPro" id="IPR012910">
    <property type="entry name" value="Plug_dom"/>
</dbReference>
<gene>
    <name evidence="18" type="primary">bfrF</name>
    <name evidence="18" type="ORF">GCM10007301_17440</name>
</gene>
<keyword evidence="5" id="KW-0410">Iron transport</keyword>
<dbReference type="GO" id="GO:0015891">
    <property type="term" value="P:siderophore transport"/>
    <property type="evidence" value="ECO:0007669"/>
    <property type="project" value="InterPro"/>
</dbReference>
<dbReference type="SUPFAM" id="SSF56935">
    <property type="entry name" value="Porins"/>
    <property type="match status" value="1"/>
</dbReference>
<dbReference type="Pfam" id="PF00593">
    <property type="entry name" value="TonB_dep_Rec_b-barrel"/>
    <property type="match status" value="1"/>
</dbReference>
<dbReference type="InterPro" id="IPR011662">
    <property type="entry name" value="Secretin/TonB_short_N"/>
</dbReference>
<dbReference type="FunFam" id="2.170.130.10:FF:000001">
    <property type="entry name" value="Catecholate siderophore TonB-dependent receptor"/>
    <property type="match status" value="1"/>
</dbReference>
<proteinExistence type="inferred from homology"/>
<dbReference type="GO" id="GO:0038023">
    <property type="term" value="F:signaling receptor activity"/>
    <property type="evidence" value="ECO:0007669"/>
    <property type="project" value="InterPro"/>
</dbReference>
<feature type="domain" description="Secretin/TonB short N-terminal" evidence="17">
    <location>
        <begin position="74"/>
        <end position="125"/>
    </location>
</feature>
<evidence type="ECO:0000256" key="15">
    <source>
        <dbReference type="RuleBase" id="RU003357"/>
    </source>
</evidence>
<dbReference type="Proteomes" id="UP000606044">
    <property type="component" value="Unassembled WGS sequence"/>
</dbReference>
<sequence length="814" mass="87886">MAGTGVRDTGKAPALSGWARWLCASTALCLAGPLVPAPALAQSAVAARTQALSLSIPAQPLPNAIDAFIRATGWQVGYSSNLVEGLRSRPVSGSYAPLDALTAMLAGTGIRVNLTGPVTATLIAPTAVRNGEGAGGILLDTVTVTGTQNPTAHVDGYLATSSATASKMAVPIIETPQSISVVTSDLIRDTNSTTITEAIQYTPGVIAQAPAFSRMVDDLTIRGFNVANGNTGMLRDGLKYQSNVYDGGQEPYGLERIEILRGPSSILYGQLSPGGVVNAVSKRPTFTPVNEVNLEIGSYDKRQLSADLSGPVAGSSNMAYRLTALVREADTSVDYVNDDRIYVAPAFTWKNEDTSLTILANYQRIDTKFAAPIPYSAVKDYGLPQKLFIGNANYDTYISDTYSAGYIFDHEFDNGIKLHNTMRYYQADVTWDYMQWGGLLGNGTLVRRASDREETSTGIAADTNLEMKFQTGPVAHTVLAGFDYYYRTYDSDRFRSGLDYTFNIRTPNNLTALPTINYGANFGSDSTGEQFGVYLQDQIKIYDKFVVLLGGRYDWSNSETLAYSTRRTTTQDDAAFSGRAGLVYLFDNGLAPYVSVSQSFAPQVGADAITGDAFKPTEGLGYEGGLRYEPPGSNILLSGAVYDITQSNVLTLDASGNQYQIGEVRSRGFEFEAHAKYGQLNLVASYAYTDARITDSIDPTEIGQREALVPYNAVGLWADYGLDDWGLRGMRVGAGVRYLSDMNMPDVGQTVPGYTLVDAMIRYDLESFNPNLKGAILAVNAKNLFGEEYLVCVASDGCRYGSPRTVSATLTYRW</sequence>
<dbReference type="SMART" id="SM00965">
    <property type="entry name" value="STN"/>
    <property type="match status" value="1"/>
</dbReference>